<dbReference type="Pfam" id="PF00361">
    <property type="entry name" value="Proton_antipo_M"/>
    <property type="match status" value="1"/>
</dbReference>
<dbReference type="EC" id="7.1.1.2" evidence="2 16"/>
<feature type="transmembrane region" description="Helical" evidence="16">
    <location>
        <begin position="518"/>
        <end position="537"/>
    </location>
</feature>
<dbReference type="AlphaFoldDB" id="A0A342KB38"/>
<evidence type="ECO:0000313" key="20">
    <source>
        <dbReference type="EMBL" id="ANC65487.1"/>
    </source>
</evidence>
<feature type="transmembrane region" description="Helical" evidence="16">
    <location>
        <begin position="422"/>
        <end position="440"/>
    </location>
</feature>
<keyword evidence="4 16" id="KW-0813">Transport</keyword>
<feature type="transmembrane region" description="Helical" evidence="16">
    <location>
        <begin position="549"/>
        <end position="568"/>
    </location>
</feature>
<feature type="transmembrane region" description="Helical" evidence="16">
    <location>
        <begin position="59"/>
        <end position="76"/>
    </location>
</feature>
<dbReference type="InterPro" id="IPR001750">
    <property type="entry name" value="ND/Mrp_TM"/>
</dbReference>
<feature type="domain" description="NADH:quinone oxidoreductase/Mrp antiporter transmembrane" evidence="17">
    <location>
        <begin position="110"/>
        <end position="379"/>
    </location>
</feature>
<evidence type="ECO:0000256" key="15">
    <source>
        <dbReference type="ARBA" id="ARBA00049551"/>
    </source>
</evidence>
<dbReference type="GO" id="GO:0005743">
    <property type="term" value="C:mitochondrial inner membrane"/>
    <property type="evidence" value="ECO:0007669"/>
    <property type="project" value="UniProtKB-SubCell"/>
</dbReference>
<feature type="transmembrane region" description="Helical" evidence="16">
    <location>
        <begin position="12"/>
        <end position="30"/>
    </location>
</feature>
<evidence type="ECO:0000259" key="18">
    <source>
        <dbReference type="Pfam" id="PF00662"/>
    </source>
</evidence>
<keyword evidence="6 16" id="KW-0812">Transmembrane</keyword>
<dbReference type="PANTHER" id="PTHR42829">
    <property type="entry name" value="NADH-UBIQUINONE OXIDOREDUCTASE CHAIN 5"/>
    <property type="match status" value="1"/>
</dbReference>
<gene>
    <name evidence="20" type="primary">ND5</name>
</gene>
<evidence type="ECO:0000256" key="6">
    <source>
        <dbReference type="ARBA" id="ARBA00022692"/>
    </source>
</evidence>
<evidence type="ECO:0000256" key="13">
    <source>
        <dbReference type="ARBA" id="ARBA00023128"/>
    </source>
</evidence>
<dbReference type="GO" id="GO:0015990">
    <property type="term" value="P:electron transport coupled proton transport"/>
    <property type="evidence" value="ECO:0007669"/>
    <property type="project" value="TreeGrafter"/>
</dbReference>
<comment type="similarity">
    <text evidence="16">Belongs to the complex I subunit 5 family.</text>
</comment>
<feature type="transmembrane region" description="Helical" evidence="16">
    <location>
        <begin position="488"/>
        <end position="506"/>
    </location>
</feature>
<evidence type="ECO:0000256" key="9">
    <source>
        <dbReference type="ARBA" id="ARBA00022982"/>
    </source>
</evidence>
<evidence type="ECO:0000256" key="8">
    <source>
        <dbReference type="ARBA" id="ARBA00022967"/>
    </source>
</evidence>
<keyword evidence="13 16" id="KW-0496">Mitochondrion</keyword>
<evidence type="ECO:0000259" key="19">
    <source>
        <dbReference type="Pfam" id="PF06455"/>
    </source>
</evidence>
<feature type="domain" description="NADH-Ubiquinone oxidoreductase (complex I) chain 5 N-terminal" evidence="18">
    <location>
        <begin position="41"/>
        <end position="88"/>
    </location>
</feature>
<name>A0A342KB38_9ANNE</name>
<comment type="function">
    <text evidence="16">Core subunit of the mitochondrial membrane respiratory chain NADH dehydrogenase (Complex I) which catalyzes electron transfer from NADH through the respiratory chain, using ubiquinone as an electron acceptor. Essential for the catalytic activity and assembly of complex I.</text>
</comment>
<reference evidence="20" key="1">
    <citation type="journal article" date="2016" name="Mitochondrial DNA Part B Resour">
        <title>Draft mitochondrial genomes of Hirudo medicinalis and Hirudo verbana (Annelida, Hirudinea).</title>
        <authorList>
            <person name="Nikitina A.S."/>
            <person name="Babenko V."/>
            <person name="Akopian T.A."/>
            <person name="Shirokov D."/>
            <person name="Manuvera V.A."/>
            <person name="Kurdyumov A."/>
            <person name="Kostryukova E.S."/>
            <person name="Lazarev V.N."/>
        </authorList>
    </citation>
    <scope>NUCLEOTIDE SEQUENCE</scope>
</reference>
<evidence type="ECO:0000256" key="10">
    <source>
        <dbReference type="ARBA" id="ARBA00022989"/>
    </source>
</evidence>
<feature type="transmembrane region" description="Helical" evidence="16">
    <location>
        <begin position="372"/>
        <end position="392"/>
    </location>
</feature>
<evidence type="ECO:0000256" key="7">
    <source>
        <dbReference type="ARBA" id="ARBA00022792"/>
    </source>
</evidence>
<evidence type="ECO:0000256" key="5">
    <source>
        <dbReference type="ARBA" id="ARBA00022660"/>
    </source>
</evidence>
<keyword evidence="14 16" id="KW-0472">Membrane</keyword>
<proteinExistence type="inferred from homology"/>
<dbReference type="EMBL" id="KU672397">
    <property type="protein sequence ID" value="ANC65487.1"/>
    <property type="molecule type" value="Genomic_DNA"/>
</dbReference>
<evidence type="ECO:0000256" key="16">
    <source>
        <dbReference type="RuleBase" id="RU003404"/>
    </source>
</evidence>
<feature type="domain" description="NADH dehydrogenase subunit 5 C-terminal" evidence="19">
    <location>
        <begin position="391"/>
        <end position="562"/>
    </location>
</feature>
<dbReference type="InterPro" id="IPR003945">
    <property type="entry name" value="NU5C-like"/>
</dbReference>
<geneLocation type="mitochondrion" evidence="20"/>
<evidence type="ECO:0000256" key="4">
    <source>
        <dbReference type="ARBA" id="ARBA00022448"/>
    </source>
</evidence>
<dbReference type="PRINTS" id="PR01434">
    <property type="entry name" value="NADHDHGNASE5"/>
</dbReference>
<dbReference type="InterPro" id="IPR010934">
    <property type="entry name" value="NADH_DH_su5_C"/>
</dbReference>
<accession>A0A342KB38</accession>
<dbReference type="Pfam" id="PF06455">
    <property type="entry name" value="NADH5_C"/>
    <property type="match status" value="1"/>
</dbReference>
<evidence type="ECO:0000256" key="14">
    <source>
        <dbReference type="ARBA" id="ARBA00023136"/>
    </source>
</evidence>
<evidence type="ECO:0000256" key="2">
    <source>
        <dbReference type="ARBA" id="ARBA00012944"/>
    </source>
</evidence>
<evidence type="ECO:0000256" key="12">
    <source>
        <dbReference type="ARBA" id="ARBA00023075"/>
    </source>
</evidence>
<keyword evidence="7" id="KW-0999">Mitochondrion inner membrane</keyword>
<comment type="subcellular location">
    <subcellularLocation>
        <location evidence="1">Mitochondrion inner membrane</location>
        <topology evidence="1">Multi-pass membrane protein</topology>
    </subcellularLocation>
</comment>
<feature type="transmembrane region" description="Helical" evidence="16">
    <location>
        <begin position="239"/>
        <end position="263"/>
    </location>
</feature>
<dbReference type="GO" id="GO:0042773">
    <property type="term" value="P:ATP synthesis coupled electron transport"/>
    <property type="evidence" value="ECO:0007669"/>
    <property type="project" value="InterPro"/>
</dbReference>
<keyword evidence="12 16" id="KW-0830">Ubiquinone</keyword>
<feature type="transmembrane region" description="Helical" evidence="16">
    <location>
        <begin position="332"/>
        <end position="360"/>
    </location>
</feature>
<evidence type="ECO:0000259" key="17">
    <source>
        <dbReference type="Pfam" id="PF00361"/>
    </source>
</evidence>
<dbReference type="GO" id="GO:0008137">
    <property type="term" value="F:NADH dehydrogenase (ubiquinone) activity"/>
    <property type="evidence" value="ECO:0007669"/>
    <property type="project" value="UniProtKB-EC"/>
</dbReference>
<keyword evidence="5" id="KW-0679">Respiratory chain</keyword>
<dbReference type="GO" id="GO:0003954">
    <property type="term" value="F:NADH dehydrogenase activity"/>
    <property type="evidence" value="ECO:0007669"/>
    <property type="project" value="TreeGrafter"/>
</dbReference>
<feature type="transmembrane region" description="Helical" evidence="16">
    <location>
        <begin position="214"/>
        <end position="233"/>
    </location>
</feature>
<evidence type="ECO:0000256" key="11">
    <source>
        <dbReference type="ARBA" id="ARBA00023027"/>
    </source>
</evidence>
<sequence>MLLLNKYSPNILFIMSIFMLLTSLMSLFYNKLILLEFELFSIMEMSVIFPLLVDYKGTMFSFLVLFISFNVMMFSIEYMSADMHIDRFTMLVLLFVLSMNMLIFIPSLGFLLIGWDGLGITSFILVVYYLNSKSLSAGMITAITNRVGDVMLLMSIAMCMNQCHWNIMNMWYCGFIENNIQIMFIMLASMTKSAQIPFSSWLPAAMAAPTPVSALVHSSTLVTAGVFLLIRFYSYLSEFMYFNVCLLYVSVLTMIMSGLAASVEWDMKKIIALSTLSQLGLMMMSLGLYLPELAYLHMVSHALFKALLFICAGNLIMNFFHSQDLRWMGNIYLGLPLTSMCVMLSSLSMVGFPFLSAFYIKDQILELVMYNNWSFSIITLLYISIGITMFYSFRFCMNLLWMVSMNCSLLFLSEGFNITKSLLFMSLSTVSMGSMMLWLYPKDNFMVYMNEFILLLPLFVIFFGFIFGFMWSLMSLDISFSTQLINNYMWFMVPLSTQVIMNYSISPMKYYLELVDQSWLEYSGGFGIMDFMSLMFYKATKVMEWTIMWMVMKMLLIMVMVMNFLVLLI</sequence>
<keyword evidence="9" id="KW-0249">Electron transport</keyword>
<organism evidence="20">
    <name type="scientific">Hirudo verbana</name>
    <dbReference type="NCBI Taxonomy" id="311461"/>
    <lineage>
        <taxon>Eukaryota</taxon>
        <taxon>Metazoa</taxon>
        <taxon>Spiralia</taxon>
        <taxon>Lophotrochozoa</taxon>
        <taxon>Annelida</taxon>
        <taxon>Clitellata</taxon>
        <taxon>Hirudinea</taxon>
        <taxon>Hirudinida</taxon>
        <taxon>Hirudiniformes</taxon>
        <taxon>Hirudinidae</taxon>
        <taxon>Hirudo</taxon>
    </lineage>
</organism>
<dbReference type="InterPro" id="IPR001516">
    <property type="entry name" value="Proton_antipo_N"/>
</dbReference>
<feature type="transmembrane region" description="Helical" evidence="16">
    <location>
        <begin position="302"/>
        <end position="320"/>
    </location>
</feature>
<feature type="transmembrane region" description="Helical" evidence="16">
    <location>
        <begin position="452"/>
        <end position="476"/>
    </location>
</feature>
<protein>
    <recommendedName>
        <fullName evidence="3 16">NADH-ubiquinone oxidoreductase chain 5</fullName>
        <ecNumber evidence="2 16">7.1.1.2</ecNumber>
    </recommendedName>
</protein>
<evidence type="ECO:0000256" key="1">
    <source>
        <dbReference type="ARBA" id="ARBA00004448"/>
    </source>
</evidence>
<keyword evidence="11 16" id="KW-0520">NAD</keyword>
<feature type="transmembrane region" description="Helical" evidence="16">
    <location>
        <begin position="270"/>
        <end position="290"/>
    </location>
</feature>
<evidence type="ECO:0000256" key="3">
    <source>
        <dbReference type="ARBA" id="ARBA00021096"/>
    </source>
</evidence>
<dbReference type="Pfam" id="PF00662">
    <property type="entry name" value="Proton_antipo_N"/>
    <property type="match status" value="1"/>
</dbReference>
<comment type="catalytic activity">
    <reaction evidence="15 16">
        <text>a ubiquinone + NADH + 5 H(+)(in) = a ubiquinol + NAD(+) + 4 H(+)(out)</text>
        <dbReference type="Rhea" id="RHEA:29091"/>
        <dbReference type="Rhea" id="RHEA-COMP:9565"/>
        <dbReference type="Rhea" id="RHEA-COMP:9566"/>
        <dbReference type="ChEBI" id="CHEBI:15378"/>
        <dbReference type="ChEBI" id="CHEBI:16389"/>
        <dbReference type="ChEBI" id="CHEBI:17976"/>
        <dbReference type="ChEBI" id="CHEBI:57540"/>
        <dbReference type="ChEBI" id="CHEBI:57945"/>
        <dbReference type="EC" id="7.1.1.2"/>
    </reaction>
</comment>
<keyword evidence="10 16" id="KW-1133">Transmembrane helix</keyword>
<keyword evidence="8" id="KW-1278">Translocase</keyword>
<feature type="transmembrane region" description="Helical" evidence="16">
    <location>
        <begin position="88"/>
        <end position="105"/>
    </location>
</feature>
<dbReference type="PANTHER" id="PTHR42829:SF2">
    <property type="entry name" value="NADH-UBIQUINONE OXIDOREDUCTASE CHAIN 5"/>
    <property type="match status" value="1"/>
</dbReference>